<keyword evidence="2" id="KW-1185">Reference proteome</keyword>
<name>A0A5B7I6V6_PORTR</name>
<evidence type="ECO:0000313" key="1">
    <source>
        <dbReference type="EMBL" id="MPC77636.1"/>
    </source>
</evidence>
<proteinExistence type="predicted"/>
<comment type="caution">
    <text evidence="1">The sequence shown here is derived from an EMBL/GenBank/DDBJ whole genome shotgun (WGS) entry which is preliminary data.</text>
</comment>
<accession>A0A5B7I6V6</accession>
<reference evidence="1 2" key="1">
    <citation type="submission" date="2019-05" db="EMBL/GenBank/DDBJ databases">
        <title>Another draft genome of Portunus trituberculatus and its Hox gene families provides insights of decapod evolution.</title>
        <authorList>
            <person name="Jeong J.-H."/>
            <person name="Song I."/>
            <person name="Kim S."/>
            <person name="Choi T."/>
            <person name="Kim D."/>
            <person name="Ryu S."/>
            <person name="Kim W."/>
        </authorList>
    </citation>
    <scope>NUCLEOTIDE SEQUENCE [LARGE SCALE GENOMIC DNA]</scope>
    <source>
        <tissue evidence="1">Muscle</tissue>
    </source>
</reference>
<evidence type="ECO:0000313" key="2">
    <source>
        <dbReference type="Proteomes" id="UP000324222"/>
    </source>
</evidence>
<sequence length="29" mass="3561">MEERLQTFGGKNEKNYQVLTFDYFTKLLF</sequence>
<dbReference type="AlphaFoldDB" id="A0A5B7I6V6"/>
<organism evidence="1 2">
    <name type="scientific">Portunus trituberculatus</name>
    <name type="common">Swimming crab</name>
    <name type="synonym">Neptunus trituberculatus</name>
    <dbReference type="NCBI Taxonomy" id="210409"/>
    <lineage>
        <taxon>Eukaryota</taxon>
        <taxon>Metazoa</taxon>
        <taxon>Ecdysozoa</taxon>
        <taxon>Arthropoda</taxon>
        <taxon>Crustacea</taxon>
        <taxon>Multicrustacea</taxon>
        <taxon>Malacostraca</taxon>
        <taxon>Eumalacostraca</taxon>
        <taxon>Eucarida</taxon>
        <taxon>Decapoda</taxon>
        <taxon>Pleocyemata</taxon>
        <taxon>Brachyura</taxon>
        <taxon>Eubrachyura</taxon>
        <taxon>Portunoidea</taxon>
        <taxon>Portunidae</taxon>
        <taxon>Portuninae</taxon>
        <taxon>Portunus</taxon>
    </lineage>
</organism>
<dbReference type="Proteomes" id="UP000324222">
    <property type="component" value="Unassembled WGS sequence"/>
</dbReference>
<gene>
    <name evidence="1" type="ORF">E2C01_072094</name>
</gene>
<protein>
    <submittedName>
        <fullName evidence="1">Uncharacterized protein</fullName>
    </submittedName>
</protein>
<dbReference type="EMBL" id="VSRR010046326">
    <property type="protein sequence ID" value="MPC77636.1"/>
    <property type="molecule type" value="Genomic_DNA"/>
</dbReference>